<proteinExistence type="predicted"/>
<gene>
    <name evidence="1" type="ORF">C7477_11542</name>
</gene>
<dbReference type="EMBL" id="QJTF01000015">
    <property type="protein sequence ID" value="PYE87188.1"/>
    <property type="molecule type" value="Genomic_DNA"/>
</dbReference>
<dbReference type="Proteomes" id="UP000247454">
    <property type="component" value="Unassembled WGS sequence"/>
</dbReference>
<accession>A0A318T3D1</accession>
<organism evidence="1 2">
    <name type="scientific">Phyllobacterium leguminum</name>
    <dbReference type="NCBI Taxonomy" id="314237"/>
    <lineage>
        <taxon>Bacteria</taxon>
        <taxon>Pseudomonadati</taxon>
        <taxon>Pseudomonadota</taxon>
        <taxon>Alphaproteobacteria</taxon>
        <taxon>Hyphomicrobiales</taxon>
        <taxon>Phyllobacteriaceae</taxon>
        <taxon>Phyllobacterium</taxon>
    </lineage>
</organism>
<reference evidence="1 2" key="1">
    <citation type="submission" date="2018-06" db="EMBL/GenBank/DDBJ databases">
        <title>Genomic Encyclopedia of Type Strains, Phase III (KMG-III): the genomes of soil and plant-associated and newly described type strains.</title>
        <authorList>
            <person name="Whitman W."/>
        </authorList>
    </citation>
    <scope>NUCLEOTIDE SEQUENCE [LARGE SCALE GENOMIC DNA]</scope>
    <source>
        <strain evidence="1 2">ORS 1419</strain>
    </source>
</reference>
<keyword evidence="2" id="KW-1185">Reference proteome</keyword>
<protein>
    <submittedName>
        <fullName evidence="1">Uncharacterized protein</fullName>
    </submittedName>
</protein>
<comment type="caution">
    <text evidence="1">The sequence shown here is derived from an EMBL/GenBank/DDBJ whole genome shotgun (WGS) entry which is preliminary data.</text>
</comment>
<evidence type="ECO:0000313" key="1">
    <source>
        <dbReference type="EMBL" id="PYE87188.1"/>
    </source>
</evidence>
<evidence type="ECO:0000313" key="2">
    <source>
        <dbReference type="Proteomes" id="UP000247454"/>
    </source>
</evidence>
<dbReference type="AlphaFoldDB" id="A0A318T3D1"/>
<name>A0A318T3D1_9HYPH</name>
<sequence>MVSREVLTRVYHGKDGETKLLAPRGIDAAGFPFYP</sequence>